<reference evidence="1" key="1">
    <citation type="submission" date="2021-01" db="EMBL/GenBank/DDBJ databases">
        <title>Phytophthora aleatoria, a newly-described species from Pinus radiata is distinct from Phytophthora cactorum isolates based on comparative genomics.</title>
        <authorList>
            <person name="Mcdougal R."/>
            <person name="Panda P."/>
            <person name="Williams N."/>
            <person name="Studholme D.J."/>
        </authorList>
    </citation>
    <scope>NUCLEOTIDE SEQUENCE</scope>
    <source>
        <strain evidence="1">NZFS 3830</strain>
    </source>
</reference>
<name>A0A8T1U498_9STRA</name>
<evidence type="ECO:0000313" key="2">
    <source>
        <dbReference type="Proteomes" id="UP000688947"/>
    </source>
</evidence>
<evidence type="ECO:0000313" key="1">
    <source>
        <dbReference type="EMBL" id="KAG6952085.1"/>
    </source>
</evidence>
<dbReference type="OrthoDB" id="70213at2759"/>
<dbReference type="AlphaFoldDB" id="A0A8T1U498"/>
<proteinExistence type="predicted"/>
<accession>A0A8T1U498</accession>
<dbReference type="Proteomes" id="UP000688947">
    <property type="component" value="Unassembled WGS sequence"/>
</dbReference>
<sequence>MYASRHRGSFIAVVSIDPDSFDYLREAISRCYTVKSGMEKRGRPPKFIFKHAVLACLLHFCMAAVESKTLCELFGVPPATLSHVANRPTSESSSCQPVVLYHFNGTKCFSYANHNVWGRNMRLCSLRSIYVVICEQDVSVANLLFVWFLEGLY</sequence>
<comment type="caution">
    <text evidence="1">The sequence shown here is derived from an EMBL/GenBank/DDBJ whole genome shotgun (WGS) entry which is preliminary data.</text>
</comment>
<dbReference type="EMBL" id="JAENGZ010000951">
    <property type="protein sequence ID" value="KAG6952085.1"/>
    <property type="molecule type" value="Genomic_DNA"/>
</dbReference>
<protein>
    <submittedName>
        <fullName evidence="1">Uncharacterized protein</fullName>
    </submittedName>
</protein>
<gene>
    <name evidence="1" type="ORF">JG687_00013229</name>
</gene>
<organism evidence="1 2">
    <name type="scientific">Phytophthora cactorum</name>
    <dbReference type="NCBI Taxonomy" id="29920"/>
    <lineage>
        <taxon>Eukaryota</taxon>
        <taxon>Sar</taxon>
        <taxon>Stramenopiles</taxon>
        <taxon>Oomycota</taxon>
        <taxon>Peronosporomycetes</taxon>
        <taxon>Peronosporales</taxon>
        <taxon>Peronosporaceae</taxon>
        <taxon>Phytophthora</taxon>
    </lineage>
</organism>